<dbReference type="PANTHER" id="PTHR23502">
    <property type="entry name" value="MAJOR FACILITATOR SUPERFAMILY"/>
    <property type="match status" value="1"/>
</dbReference>
<evidence type="ECO:0000259" key="6">
    <source>
        <dbReference type="PROSITE" id="PS50850"/>
    </source>
</evidence>
<comment type="subcellular location">
    <subcellularLocation>
        <location evidence="1">Membrane</location>
        <topology evidence="1">Multi-pass membrane protein</topology>
    </subcellularLocation>
</comment>
<dbReference type="InterPro" id="IPR020846">
    <property type="entry name" value="MFS_dom"/>
</dbReference>
<dbReference type="GO" id="GO:0005886">
    <property type="term" value="C:plasma membrane"/>
    <property type="evidence" value="ECO:0007669"/>
    <property type="project" value="TreeGrafter"/>
</dbReference>
<dbReference type="GO" id="GO:0022857">
    <property type="term" value="F:transmembrane transporter activity"/>
    <property type="evidence" value="ECO:0007669"/>
    <property type="project" value="InterPro"/>
</dbReference>
<name>A0A6M1RL42_9GAMM</name>
<feature type="transmembrane region" description="Helical" evidence="5">
    <location>
        <begin position="7"/>
        <end position="24"/>
    </location>
</feature>
<organism evidence="7 8">
    <name type="scientific">Grimontia sedimenti</name>
    <dbReference type="NCBI Taxonomy" id="2711294"/>
    <lineage>
        <taxon>Bacteria</taxon>
        <taxon>Pseudomonadati</taxon>
        <taxon>Pseudomonadota</taxon>
        <taxon>Gammaproteobacteria</taxon>
        <taxon>Vibrionales</taxon>
        <taxon>Vibrionaceae</taxon>
        <taxon>Grimontia</taxon>
    </lineage>
</organism>
<keyword evidence="8" id="KW-1185">Reference proteome</keyword>
<dbReference type="PRINTS" id="PR01036">
    <property type="entry name" value="TCRTETB"/>
</dbReference>
<feature type="transmembrane region" description="Helical" evidence="5">
    <location>
        <begin position="367"/>
        <end position="387"/>
    </location>
</feature>
<feature type="transmembrane region" description="Helical" evidence="5">
    <location>
        <begin position="310"/>
        <end position="329"/>
    </location>
</feature>
<proteinExistence type="predicted"/>
<evidence type="ECO:0000313" key="7">
    <source>
        <dbReference type="EMBL" id="NGN96847.1"/>
    </source>
</evidence>
<keyword evidence="4 5" id="KW-0472">Membrane</keyword>
<accession>A0A6M1RL42</accession>
<feature type="transmembrane region" description="Helical" evidence="5">
    <location>
        <begin position="341"/>
        <end position="361"/>
    </location>
</feature>
<evidence type="ECO:0000256" key="1">
    <source>
        <dbReference type="ARBA" id="ARBA00004141"/>
    </source>
</evidence>
<dbReference type="InterPro" id="IPR011701">
    <property type="entry name" value="MFS"/>
</dbReference>
<sequence length="403" mass="42377">MSSTTPLSKILLMIIILAAVGQMTQTMYVPSMAMMADSFAVPPAWLQAVMACYLIPYGLSQFIYGPLSDRFGRKPIILVGLAIYLVGTIVTLMAPSFSIFLLGSVIQGAGIGCGGAMARTLTRDCFDGSRLHKANSLVSIGLIFSPLMAPVIGGLLSTYFGWQASYGFLFMLAAVVCLIMSLYFQETLPPEARRQDSVLKSYHHVMSNRQFQGYLICLIAVFSGISVFEAAAGVLLGSTLGLSATTVSLLFVLPLPGFMAGSWLSSVIEQRKSSGKSLLVGSVILLAGALTVVIPGYFVTVTVETLIGGAFIYFMGAGVLFPAATTGAISPFPRHAGTAGAVMGGVQNMSAGLFTLLAAQMNVNDQFSLGAILLAMAVVSGLGLLLCRRQNMAPDTPVTALTD</sequence>
<feature type="transmembrane region" description="Helical" evidence="5">
    <location>
        <begin position="76"/>
        <end position="93"/>
    </location>
</feature>
<dbReference type="Gene3D" id="1.20.1720.10">
    <property type="entry name" value="Multidrug resistance protein D"/>
    <property type="match status" value="1"/>
</dbReference>
<keyword evidence="2 5" id="KW-0812">Transmembrane</keyword>
<feature type="transmembrane region" description="Helical" evidence="5">
    <location>
        <begin position="166"/>
        <end position="184"/>
    </location>
</feature>
<keyword evidence="3 5" id="KW-1133">Transmembrane helix</keyword>
<dbReference type="AlphaFoldDB" id="A0A6M1RL42"/>
<evidence type="ECO:0000256" key="5">
    <source>
        <dbReference type="SAM" id="Phobius"/>
    </source>
</evidence>
<feature type="transmembrane region" description="Helical" evidence="5">
    <location>
        <begin position="277"/>
        <end position="298"/>
    </location>
</feature>
<dbReference type="Proteomes" id="UP000473008">
    <property type="component" value="Unassembled WGS sequence"/>
</dbReference>
<feature type="transmembrane region" description="Helical" evidence="5">
    <location>
        <begin position="44"/>
        <end position="64"/>
    </location>
</feature>
<evidence type="ECO:0000256" key="2">
    <source>
        <dbReference type="ARBA" id="ARBA00022692"/>
    </source>
</evidence>
<feature type="transmembrane region" description="Helical" evidence="5">
    <location>
        <begin position="137"/>
        <end position="160"/>
    </location>
</feature>
<dbReference type="RefSeq" id="WP_165011888.1">
    <property type="nucleotide sequence ID" value="NZ_JAALDL010000002.1"/>
</dbReference>
<feature type="transmembrane region" description="Helical" evidence="5">
    <location>
        <begin position="213"/>
        <end position="236"/>
    </location>
</feature>
<dbReference type="PANTHER" id="PTHR23502:SF32">
    <property type="entry name" value="MULTIDRUG RESISTANCE PROTEIN D"/>
    <property type="match status" value="1"/>
</dbReference>
<feature type="transmembrane region" description="Helical" evidence="5">
    <location>
        <begin position="99"/>
        <end position="117"/>
    </location>
</feature>
<comment type="caution">
    <text evidence="7">The sequence shown here is derived from an EMBL/GenBank/DDBJ whole genome shotgun (WGS) entry which is preliminary data.</text>
</comment>
<reference evidence="7 8" key="1">
    <citation type="submission" date="2020-02" db="EMBL/GenBank/DDBJ databases">
        <title>The draft genome of Grimontia sedimenta sp. nov., isolated from benthic sediments near coral reefs south of Kuwait.</title>
        <authorList>
            <person name="Mahmoud H.M."/>
            <person name="Jose L."/>
            <person name="Eapen S."/>
        </authorList>
    </citation>
    <scope>NUCLEOTIDE SEQUENCE [LARGE SCALE GENOMIC DNA]</scope>
    <source>
        <strain evidence="7 8">S25</strain>
    </source>
</reference>
<evidence type="ECO:0000256" key="4">
    <source>
        <dbReference type="ARBA" id="ARBA00023136"/>
    </source>
</evidence>
<feature type="domain" description="Major facilitator superfamily (MFS) profile" evidence="6">
    <location>
        <begin position="10"/>
        <end position="392"/>
    </location>
</feature>
<dbReference type="CDD" id="cd17320">
    <property type="entry name" value="MFS_MdfA_MDR_like"/>
    <property type="match status" value="1"/>
</dbReference>
<feature type="transmembrane region" description="Helical" evidence="5">
    <location>
        <begin position="242"/>
        <end position="265"/>
    </location>
</feature>
<dbReference type="EMBL" id="JAALDL010000002">
    <property type="protein sequence ID" value="NGN96847.1"/>
    <property type="molecule type" value="Genomic_DNA"/>
</dbReference>
<evidence type="ECO:0000313" key="8">
    <source>
        <dbReference type="Proteomes" id="UP000473008"/>
    </source>
</evidence>
<dbReference type="GO" id="GO:1990961">
    <property type="term" value="P:xenobiotic detoxification by transmembrane export across the plasma membrane"/>
    <property type="evidence" value="ECO:0007669"/>
    <property type="project" value="TreeGrafter"/>
</dbReference>
<gene>
    <name evidence="7" type="primary">emrD</name>
    <name evidence="7" type="ORF">G5S52_04020</name>
</gene>
<dbReference type="SUPFAM" id="SSF103473">
    <property type="entry name" value="MFS general substrate transporter"/>
    <property type="match status" value="1"/>
</dbReference>
<dbReference type="Pfam" id="PF07690">
    <property type="entry name" value="MFS_1"/>
    <property type="match status" value="1"/>
</dbReference>
<evidence type="ECO:0000256" key="3">
    <source>
        <dbReference type="ARBA" id="ARBA00022989"/>
    </source>
</evidence>
<dbReference type="PROSITE" id="PS50850">
    <property type="entry name" value="MFS"/>
    <property type="match status" value="1"/>
</dbReference>
<dbReference type="InterPro" id="IPR036259">
    <property type="entry name" value="MFS_trans_sf"/>
</dbReference>
<protein>
    <submittedName>
        <fullName evidence="7">Multidrug efflux MFS transporter EmrD</fullName>
    </submittedName>
</protein>
<dbReference type="NCBIfam" id="NF008654">
    <property type="entry name" value="PRK11652.1"/>
    <property type="match status" value="1"/>
</dbReference>